<gene>
    <name evidence="2" type="ORF">ACFP71_07675</name>
</gene>
<keyword evidence="3" id="KW-1185">Reference proteome</keyword>
<accession>A0ABW1X7S5</accession>
<evidence type="ECO:0000313" key="3">
    <source>
        <dbReference type="Proteomes" id="UP001596305"/>
    </source>
</evidence>
<name>A0ABW1X7S5_9CELL</name>
<keyword evidence="1" id="KW-0472">Membrane</keyword>
<evidence type="ECO:0000313" key="2">
    <source>
        <dbReference type="EMBL" id="MFC6424699.1"/>
    </source>
</evidence>
<dbReference type="Proteomes" id="UP001596305">
    <property type="component" value="Unassembled WGS sequence"/>
</dbReference>
<keyword evidence="1" id="KW-1133">Transmembrane helix</keyword>
<protein>
    <recommendedName>
        <fullName evidence="4">DUF4190 domain-containing protein</fullName>
    </recommendedName>
</protein>
<dbReference type="RefSeq" id="WP_204809274.1">
    <property type="nucleotide sequence ID" value="NZ_BAAAIY010000003.1"/>
</dbReference>
<organism evidence="2 3">
    <name type="scientific">Oerskovia paurometabola</name>
    <dbReference type="NCBI Taxonomy" id="162170"/>
    <lineage>
        <taxon>Bacteria</taxon>
        <taxon>Bacillati</taxon>
        <taxon>Actinomycetota</taxon>
        <taxon>Actinomycetes</taxon>
        <taxon>Micrococcales</taxon>
        <taxon>Cellulomonadaceae</taxon>
        <taxon>Oerskovia</taxon>
    </lineage>
</organism>
<feature type="transmembrane region" description="Helical" evidence="1">
    <location>
        <begin position="6"/>
        <end position="26"/>
    </location>
</feature>
<evidence type="ECO:0000256" key="1">
    <source>
        <dbReference type="SAM" id="Phobius"/>
    </source>
</evidence>
<keyword evidence="1" id="KW-0812">Transmembrane</keyword>
<dbReference type="EMBL" id="JBHSTM010000004">
    <property type="protein sequence ID" value="MFC6424699.1"/>
    <property type="molecule type" value="Genomic_DNA"/>
</dbReference>
<comment type="caution">
    <text evidence="2">The sequence shown here is derived from an EMBL/GenBank/DDBJ whole genome shotgun (WGS) entry which is preliminary data.</text>
</comment>
<reference evidence="3" key="1">
    <citation type="journal article" date="2019" name="Int. J. Syst. Evol. Microbiol.">
        <title>The Global Catalogue of Microorganisms (GCM) 10K type strain sequencing project: providing services to taxonomists for standard genome sequencing and annotation.</title>
        <authorList>
            <consortium name="The Broad Institute Genomics Platform"/>
            <consortium name="The Broad Institute Genome Sequencing Center for Infectious Disease"/>
            <person name="Wu L."/>
            <person name="Ma J."/>
        </authorList>
    </citation>
    <scope>NUCLEOTIDE SEQUENCE [LARGE SCALE GENOMIC DNA]</scope>
    <source>
        <strain evidence="3">CCUG 47105</strain>
    </source>
</reference>
<evidence type="ECO:0008006" key="4">
    <source>
        <dbReference type="Google" id="ProtNLM"/>
    </source>
</evidence>
<proteinExistence type="predicted"/>
<feature type="transmembrane region" description="Helical" evidence="1">
    <location>
        <begin position="47"/>
        <end position="64"/>
    </location>
</feature>
<sequence>MAPAGVVVVVTGVGLILATLGILLIVRVATGVRRRRSELSTGAHGTGMALGGGLIFWGALLVVIDRWNS</sequence>